<keyword evidence="2" id="KW-1185">Reference proteome</keyword>
<proteinExistence type="predicted"/>
<dbReference type="EMBL" id="RAPY01000001">
    <property type="protein sequence ID" value="RKE57542.1"/>
    <property type="molecule type" value="Genomic_DNA"/>
</dbReference>
<name>A0A420BLJ8_SPHD1</name>
<evidence type="ECO:0000313" key="2">
    <source>
        <dbReference type="Proteomes" id="UP000286246"/>
    </source>
</evidence>
<sequence>MYLAQKTAIFTGKKGLIINQNENRGRNQSK</sequence>
<reference evidence="1 2" key="1">
    <citation type="submission" date="2018-09" db="EMBL/GenBank/DDBJ databases">
        <title>Genomic Encyclopedia of Type Strains, Phase III (KMG-III): the genomes of soil and plant-associated and newly described type strains.</title>
        <authorList>
            <person name="Whitman W."/>
        </authorList>
    </citation>
    <scope>NUCLEOTIDE SEQUENCE [LARGE SCALE GENOMIC DNA]</scope>
    <source>
        <strain evidence="1 2">CECT 7938</strain>
    </source>
</reference>
<dbReference type="AlphaFoldDB" id="A0A420BLJ8"/>
<organism evidence="1 2">
    <name type="scientific">Sphingobacterium detergens</name>
    <dbReference type="NCBI Taxonomy" id="1145106"/>
    <lineage>
        <taxon>Bacteria</taxon>
        <taxon>Pseudomonadati</taxon>
        <taxon>Bacteroidota</taxon>
        <taxon>Sphingobacteriia</taxon>
        <taxon>Sphingobacteriales</taxon>
        <taxon>Sphingobacteriaceae</taxon>
        <taxon>Sphingobacterium</taxon>
    </lineage>
</organism>
<accession>A0A420BLJ8</accession>
<protein>
    <submittedName>
        <fullName evidence="1">Uncharacterized protein</fullName>
    </submittedName>
</protein>
<evidence type="ECO:0000313" key="1">
    <source>
        <dbReference type="EMBL" id="RKE57542.1"/>
    </source>
</evidence>
<dbReference type="Proteomes" id="UP000286246">
    <property type="component" value="Unassembled WGS sequence"/>
</dbReference>
<gene>
    <name evidence="1" type="ORF">DFQ12_2430</name>
</gene>
<comment type="caution">
    <text evidence="1">The sequence shown here is derived from an EMBL/GenBank/DDBJ whole genome shotgun (WGS) entry which is preliminary data.</text>
</comment>